<comment type="caution">
    <text evidence="1">The sequence shown here is derived from an EMBL/GenBank/DDBJ whole genome shotgun (WGS) entry which is preliminary data.</text>
</comment>
<evidence type="ECO:0000313" key="2">
    <source>
        <dbReference type="Proteomes" id="UP000294588"/>
    </source>
</evidence>
<reference evidence="1" key="1">
    <citation type="submission" date="2019-03" db="EMBL/GenBank/DDBJ databases">
        <title>Candidatus Syntrophosphaera thermopropionivorans: a novel player in syntrophic propionate oxidation during anaerobic digestion.</title>
        <authorList>
            <person name="Dyksma S."/>
        </authorList>
    </citation>
    <scope>NUCLEOTIDE SEQUENCE</scope>
    <source>
        <strain evidence="1">W5</strain>
    </source>
</reference>
<dbReference type="EMBL" id="SMOG01000001">
    <property type="protein sequence ID" value="TDF74549.1"/>
    <property type="molecule type" value="Genomic_DNA"/>
</dbReference>
<name>A0AC61QKQ8_9BACT</name>
<sequence length="269" mass="28780">MKTSRIIIIALVVLILNAGITLVLINQKEAKTPATTTTMVNPSHNQRHNEITSAVQAVEPAVVSVNVTKTQLVRPGFGFSIFDFFGDIPIQRQVVSIGSGVIYDANGYIITNAHVIEGATEIKVVLPDKREFIANVVGVDNTYDVAKLKIDGNNFPYAKLGTAKELLIGEWAIALGNPYGFMMSDPKPSVSVGVISALNRSFQPQDGHRYINMIQTDAAINPGNSGGPLVNVKGEVIGINTFIVSGTGDNVGLGFAIPIDRVKSIIKIL</sequence>
<proteinExistence type="predicted"/>
<gene>
    <name evidence="1" type="ORF">E0946_00230</name>
</gene>
<dbReference type="Proteomes" id="UP000294588">
    <property type="component" value="Unassembled WGS sequence"/>
</dbReference>
<evidence type="ECO:0000313" key="1">
    <source>
        <dbReference type="EMBL" id="TDF74549.1"/>
    </source>
</evidence>
<keyword evidence="2" id="KW-1185">Reference proteome</keyword>
<accession>A0AC61QKQ8</accession>
<organism evidence="1 2">
    <name type="scientific">Candidatus Syntrophosphaera thermopropionivorans</name>
    <dbReference type="NCBI Taxonomy" id="2593015"/>
    <lineage>
        <taxon>Bacteria</taxon>
        <taxon>Pseudomonadati</taxon>
        <taxon>Candidatus Cloacimonadota</taxon>
        <taxon>Candidatus Cloacimonadia</taxon>
        <taxon>Candidatus Cloacimonadales</taxon>
        <taxon>Candidatus Cloacimonadaceae</taxon>
        <taxon>Candidatus Syntrophosphaera</taxon>
    </lineage>
</organism>
<protein>
    <submittedName>
        <fullName evidence="1">Trypsin-like serine protease</fullName>
    </submittedName>
</protein>